<organism evidence="1 2">
    <name type="scientific">Polaribacter vadi</name>
    <dbReference type="NCBI Taxonomy" id="1774273"/>
    <lineage>
        <taxon>Bacteria</taxon>
        <taxon>Pseudomonadati</taxon>
        <taxon>Bacteroidota</taxon>
        <taxon>Flavobacteriia</taxon>
        <taxon>Flavobacteriales</taxon>
        <taxon>Flavobacteriaceae</taxon>
    </lineage>
</organism>
<sequence length="237" mass="27506">MKKSIITIILLVFVATQSFAHYLWIETNPTGKIDQEQEVKVFYGEYTYGVIEKVNGDAFPKVKDFTLWIVDANGIKKQLKVTAKENHYLAHFIPKKNGTYTVVLDNYKIDIIDYTQYDFGIFKTHYNSSAKIQVGEKISETIANNKNGITIKDISKTVDEIKLQVLYKGKALKENEVKIYVADLWSKTLYTDKDGFISFKLPWKSKYILETTFNEKVPGKFRGKEYQFIWHCATYCI</sequence>
<evidence type="ECO:0000313" key="2">
    <source>
        <dbReference type="Proteomes" id="UP000092584"/>
    </source>
</evidence>
<dbReference type="KEGG" id="pob:LPB03_00145"/>
<protein>
    <submittedName>
        <fullName evidence="1">Ferredoxin</fullName>
    </submittedName>
</protein>
<dbReference type="RefSeq" id="WP_065318499.1">
    <property type="nucleotide sequence ID" value="NZ_CP017477.1"/>
</dbReference>
<keyword evidence="2" id="KW-1185">Reference proteome</keyword>
<dbReference type="Pfam" id="PF10670">
    <property type="entry name" value="DUF4198"/>
    <property type="match status" value="1"/>
</dbReference>
<comment type="caution">
    <text evidence="1">The sequence shown here is derived from an EMBL/GenBank/DDBJ whole genome shotgun (WGS) entry which is preliminary data.</text>
</comment>
<dbReference type="InterPro" id="IPR019613">
    <property type="entry name" value="DUF4198"/>
</dbReference>
<name>A0A1B8TZQ6_9FLAO</name>
<accession>A0A1B8TZQ6</accession>
<dbReference type="STRING" id="1774273.LPB03_00145"/>
<dbReference type="AlphaFoldDB" id="A0A1B8TZQ6"/>
<evidence type="ECO:0000313" key="1">
    <source>
        <dbReference type="EMBL" id="OBY65127.1"/>
    </source>
</evidence>
<reference evidence="2" key="1">
    <citation type="submission" date="2016-02" db="EMBL/GenBank/DDBJ databases">
        <authorList>
            <person name="Shin S.-K."/>
            <person name="Yi H."/>
            <person name="Kim E."/>
        </authorList>
    </citation>
    <scope>NUCLEOTIDE SEQUENCE [LARGE SCALE GENOMIC DNA]</scope>
    <source>
        <strain evidence="2">LPB0003</strain>
    </source>
</reference>
<dbReference type="Proteomes" id="UP000092584">
    <property type="component" value="Unassembled WGS sequence"/>
</dbReference>
<gene>
    <name evidence="1" type="ORF">LPB3_04960</name>
</gene>
<dbReference type="EMBL" id="LSFM01000019">
    <property type="protein sequence ID" value="OBY65127.1"/>
    <property type="molecule type" value="Genomic_DNA"/>
</dbReference>
<dbReference type="OrthoDB" id="1148550at2"/>
<proteinExistence type="predicted"/>